<evidence type="ECO:0000256" key="1">
    <source>
        <dbReference type="SAM" id="MobiDB-lite"/>
    </source>
</evidence>
<protein>
    <submittedName>
        <fullName evidence="2">Uncharacterized protein</fullName>
    </submittedName>
</protein>
<dbReference type="EMBL" id="LAZR01066467">
    <property type="protein sequence ID" value="KKK53509.1"/>
    <property type="molecule type" value="Genomic_DNA"/>
</dbReference>
<feature type="non-terminal residue" evidence="2">
    <location>
        <position position="87"/>
    </location>
</feature>
<organism evidence="2">
    <name type="scientific">marine sediment metagenome</name>
    <dbReference type="NCBI Taxonomy" id="412755"/>
    <lineage>
        <taxon>unclassified sequences</taxon>
        <taxon>metagenomes</taxon>
        <taxon>ecological metagenomes</taxon>
    </lineage>
</organism>
<accession>A0A0F8YH58</accession>
<comment type="caution">
    <text evidence="2">The sequence shown here is derived from an EMBL/GenBank/DDBJ whole genome shotgun (WGS) entry which is preliminary data.</text>
</comment>
<feature type="region of interest" description="Disordered" evidence="1">
    <location>
        <begin position="1"/>
        <end position="23"/>
    </location>
</feature>
<sequence>MVERVTGFAPTPNVREDTDPSSPVSLVSSPATCICDPYNSIFCDDAGRLTVLIRRGEKVANQYGDHLPLNLAVGDLADHLRVDRASV</sequence>
<reference evidence="2" key="1">
    <citation type="journal article" date="2015" name="Nature">
        <title>Complex archaea that bridge the gap between prokaryotes and eukaryotes.</title>
        <authorList>
            <person name="Spang A."/>
            <person name="Saw J.H."/>
            <person name="Jorgensen S.L."/>
            <person name="Zaremba-Niedzwiedzka K."/>
            <person name="Martijn J."/>
            <person name="Lind A.E."/>
            <person name="van Eijk R."/>
            <person name="Schleper C."/>
            <person name="Guy L."/>
            <person name="Ettema T.J."/>
        </authorList>
    </citation>
    <scope>NUCLEOTIDE SEQUENCE</scope>
</reference>
<dbReference type="AlphaFoldDB" id="A0A0F8YH58"/>
<evidence type="ECO:0000313" key="2">
    <source>
        <dbReference type="EMBL" id="KKK53509.1"/>
    </source>
</evidence>
<gene>
    <name evidence="2" type="ORF">LCGC14_3094100</name>
</gene>
<proteinExistence type="predicted"/>
<name>A0A0F8YH58_9ZZZZ</name>